<dbReference type="Pfam" id="PF04824">
    <property type="entry name" value="Rad21_Rec8"/>
    <property type="match status" value="1"/>
</dbReference>
<evidence type="ECO:0000256" key="1">
    <source>
        <dbReference type="ARBA" id="ARBA00004123"/>
    </source>
</evidence>
<dbReference type="InterPro" id="IPR006910">
    <property type="entry name" value="Rad21_Rec8_N"/>
</dbReference>
<feature type="compositionally biased region" description="Low complexity" evidence="4">
    <location>
        <begin position="332"/>
        <end position="341"/>
    </location>
</feature>
<feature type="domain" description="Rad21/Rec8-like protein C-terminal eukaryotic" evidence="5">
    <location>
        <begin position="733"/>
        <end position="768"/>
    </location>
</feature>
<evidence type="ECO:0000256" key="3">
    <source>
        <dbReference type="ARBA" id="ARBA00023242"/>
    </source>
</evidence>
<dbReference type="Proteomes" id="UP000541558">
    <property type="component" value="Unassembled WGS sequence"/>
</dbReference>
<comment type="caution">
    <text evidence="7">The sequence shown here is derived from an EMBL/GenBank/DDBJ whole genome shotgun (WGS) entry which is preliminary data.</text>
</comment>
<dbReference type="InterPro" id="IPR039781">
    <property type="entry name" value="Rad21/Rec8-like"/>
</dbReference>
<dbReference type="GO" id="GO:0005634">
    <property type="term" value="C:nucleus"/>
    <property type="evidence" value="ECO:0007669"/>
    <property type="project" value="UniProtKB-SubCell"/>
</dbReference>
<feature type="region of interest" description="Disordered" evidence="4">
    <location>
        <begin position="303"/>
        <end position="374"/>
    </location>
</feature>
<gene>
    <name evidence="7" type="ORF">D9611_006797</name>
</gene>
<dbReference type="GO" id="GO:0003682">
    <property type="term" value="F:chromatin binding"/>
    <property type="evidence" value="ECO:0007669"/>
    <property type="project" value="TreeGrafter"/>
</dbReference>
<organism evidence="7 8">
    <name type="scientific">Ephemerocybe angulata</name>
    <dbReference type="NCBI Taxonomy" id="980116"/>
    <lineage>
        <taxon>Eukaryota</taxon>
        <taxon>Fungi</taxon>
        <taxon>Dikarya</taxon>
        <taxon>Basidiomycota</taxon>
        <taxon>Agaricomycotina</taxon>
        <taxon>Agaricomycetes</taxon>
        <taxon>Agaricomycetidae</taxon>
        <taxon>Agaricales</taxon>
        <taxon>Agaricineae</taxon>
        <taxon>Psathyrellaceae</taxon>
        <taxon>Ephemerocybe</taxon>
    </lineage>
</organism>
<dbReference type="PANTHER" id="PTHR12585">
    <property type="entry name" value="SCC1 / RAD21 FAMILY MEMBER"/>
    <property type="match status" value="1"/>
</dbReference>
<comment type="subcellular location">
    <subcellularLocation>
        <location evidence="1">Nucleus</location>
    </subcellularLocation>
</comment>
<keyword evidence="8" id="KW-1185">Reference proteome</keyword>
<dbReference type="InterPro" id="IPR036390">
    <property type="entry name" value="WH_DNA-bd_sf"/>
</dbReference>
<feature type="region of interest" description="Disordered" evidence="4">
    <location>
        <begin position="154"/>
        <end position="189"/>
    </location>
</feature>
<dbReference type="Pfam" id="PF04825">
    <property type="entry name" value="Rad21_Rec8_N"/>
    <property type="match status" value="1"/>
</dbReference>
<dbReference type="GO" id="GO:0007062">
    <property type="term" value="P:sister chromatid cohesion"/>
    <property type="evidence" value="ECO:0007669"/>
    <property type="project" value="InterPro"/>
</dbReference>
<reference evidence="7 8" key="1">
    <citation type="journal article" date="2020" name="ISME J.">
        <title>Uncovering the hidden diversity of litter-decomposition mechanisms in mushroom-forming fungi.</title>
        <authorList>
            <person name="Floudas D."/>
            <person name="Bentzer J."/>
            <person name="Ahren D."/>
            <person name="Johansson T."/>
            <person name="Persson P."/>
            <person name="Tunlid A."/>
        </authorList>
    </citation>
    <scope>NUCLEOTIDE SEQUENCE [LARGE SCALE GENOMIC DNA]</scope>
    <source>
        <strain evidence="7 8">CBS 175.51</strain>
    </source>
</reference>
<feature type="region of interest" description="Disordered" evidence="4">
    <location>
        <begin position="478"/>
        <end position="510"/>
    </location>
</feature>
<dbReference type="InterPro" id="IPR023093">
    <property type="entry name" value="ScpA-like_C"/>
</dbReference>
<protein>
    <recommendedName>
        <fullName evidence="9">Rad21/Rec8-like protein N-terminal domain-containing protein</fullName>
    </recommendedName>
</protein>
<evidence type="ECO:0000259" key="5">
    <source>
        <dbReference type="Pfam" id="PF04824"/>
    </source>
</evidence>
<feature type="domain" description="Rad21/Rec8-like protein N-terminal" evidence="6">
    <location>
        <begin position="1"/>
        <end position="107"/>
    </location>
</feature>
<feature type="compositionally biased region" description="Polar residues" evidence="4">
    <location>
        <begin position="353"/>
        <end position="371"/>
    </location>
</feature>
<dbReference type="OrthoDB" id="10071381at2759"/>
<evidence type="ECO:0000256" key="4">
    <source>
        <dbReference type="SAM" id="MobiDB-lite"/>
    </source>
</evidence>
<dbReference type="SUPFAM" id="SSF46785">
    <property type="entry name" value="Winged helix' DNA-binding domain"/>
    <property type="match status" value="1"/>
</dbReference>
<sequence length="774" mass="84502">MFFTQELLARRDSGFGLLWLAATLGSKSSFKKLPKRSVLVADISKLCDLIVQPAEPLALRLSSNLMFGVVRVYKVKQEILLTDVTSCVTSLKKVVMEMNTKVLDAQLQMAQTSVRPSTVTLVPDSRSAHLVDYDAFVEDWDEYLNILDDKHASKKRSEESDSDEFDPAHPNKKKGKTSKPKPGQPAVEDVRTRDPHTLMENHEHLLSATFDLSFNAGDLSGGALARGGGGASSSQNDAAFDFDENPFILSDGLDLGGEGFMLGDELAKELGWGSPAKSVRGQRNSDALQIDFEGGGNDVGFGNDFEFNVGGDDLGAGGPQPGTPNSARRFSRTPSRNSRPRSANKENVYPRNTPGSRQGSVLSNRAPSPANSFGKLFLSQDQQDFLGTPLREITPAAENDARTELTDEELKVARGQYLEFQNELKRDMLKKKLEKDGAKLVEDLTSGVPKEIQEPSLMDFWQANFKVQLESRSGLLTIHTEGPSKPARKKKRLSTIAEDDAPIEPEVPGEFLGGFEQEAGDMGMMMDYDGGQHGFDGLQDDFNAAPQENAHRASSEEPGQARRNSRPSSVFGGDFDFEFGAQQKDSGGPGSQRSSLFPWDNAGPSSSSANPGLGDDINDNNIPIDHVEIRLRGSSRSRKSSVAPSQVGGVAGPGFSPIVINGTPAPMDVDFEFNVGEQAPPPGETQEETQKSEVHLATLERNSFNFLEYAKMQYRSLQEGGRLTFDMVVPRDTSTRHVASAAFYHCLVLATKDFVRLEQPEPYEAMVIEILNIA</sequence>
<dbReference type="EMBL" id="JAACJK010000222">
    <property type="protein sequence ID" value="KAF5314032.1"/>
    <property type="molecule type" value="Genomic_DNA"/>
</dbReference>
<accession>A0A8H5B1H4</accession>
<evidence type="ECO:0000313" key="7">
    <source>
        <dbReference type="EMBL" id="KAF5314032.1"/>
    </source>
</evidence>
<name>A0A8H5B1H4_9AGAR</name>
<dbReference type="GO" id="GO:0008278">
    <property type="term" value="C:cohesin complex"/>
    <property type="evidence" value="ECO:0007669"/>
    <property type="project" value="InterPro"/>
</dbReference>
<feature type="compositionally biased region" description="Basic residues" evidence="4">
    <location>
        <begin position="170"/>
        <end position="179"/>
    </location>
</feature>
<evidence type="ECO:0000256" key="2">
    <source>
        <dbReference type="ARBA" id="ARBA00009870"/>
    </source>
</evidence>
<dbReference type="AlphaFoldDB" id="A0A8H5B1H4"/>
<dbReference type="InterPro" id="IPR006909">
    <property type="entry name" value="Rad21/Rec8_C_eu"/>
</dbReference>
<evidence type="ECO:0000259" key="6">
    <source>
        <dbReference type="Pfam" id="PF04825"/>
    </source>
</evidence>
<evidence type="ECO:0008006" key="9">
    <source>
        <dbReference type="Google" id="ProtNLM"/>
    </source>
</evidence>
<feature type="region of interest" description="Disordered" evidence="4">
    <location>
        <begin position="547"/>
        <end position="621"/>
    </location>
</feature>
<comment type="similarity">
    <text evidence="2">Belongs to the rad21 family.</text>
</comment>
<keyword evidence="3" id="KW-0539">Nucleus</keyword>
<dbReference type="Gene3D" id="1.10.10.580">
    <property type="entry name" value="Structural maintenance of chromosome 1. Chain E"/>
    <property type="match status" value="1"/>
</dbReference>
<proteinExistence type="inferred from homology"/>
<evidence type="ECO:0000313" key="8">
    <source>
        <dbReference type="Proteomes" id="UP000541558"/>
    </source>
</evidence>
<dbReference type="GO" id="GO:1990414">
    <property type="term" value="P:replication-born double-strand break repair via sister chromatid exchange"/>
    <property type="evidence" value="ECO:0007669"/>
    <property type="project" value="TreeGrafter"/>
</dbReference>
<dbReference type="PANTHER" id="PTHR12585:SF69">
    <property type="entry name" value="FI11703P"/>
    <property type="match status" value="1"/>
</dbReference>